<gene>
    <name evidence="1" type="ORF">GKE73_06750</name>
</gene>
<dbReference type="Pfam" id="PF05258">
    <property type="entry name" value="DciA"/>
    <property type="match status" value="1"/>
</dbReference>
<dbReference type="AlphaFoldDB" id="A0A844GDL0"/>
<keyword evidence="2" id="KW-1185">Reference proteome</keyword>
<dbReference type="InterPro" id="IPR007922">
    <property type="entry name" value="DciA-like"/>
</dbReference>
<dbReference type="EMBL" id="WLYX01000001">
    <property type="protein sequence ID" value="MTD33007.1"/>
    <property type="molecule type" value="Genomic_DNA"/>
</dbReference>
<proteinExistence type="predicted"/>
<sequence length="141" mass="15374">MAGRRFNDITRQDSTLARLTAEAQQLMALGRAFHALLPAALAEHCRAVRIRDDELVVFADNGTVAARLRLIGPGLLPQLARQGFVARQLRVKVAINLPKPVKEKTLNISEAALDGMEQAASSVSNPLVSRALARLIAHHRK</sequence>
<accession>A0A844GDL0</accession>
<protein>
    <submittedName>
        <fullName evidence="1">DUF721 domain-containing protein</fullName>
    </submittedName>
</protein>
<reference evidence="1 2" key="1">
    <citation type="submission" date="2019-11" db="EMBL/GenBank/DDBJ databases">
        <title>Draft genome sequence of Paludibacterium sp. dN18-1.</title>
        <authorList>
            <person name="Im W.-T."/>
        </authorList>
    </citation>
    <scope>NUCLEOTIDE SEQUENCE [LARGE SCALE GENOMIC DNA]</scope>
    <source>
        <strain evidence="2">dN 18-1</strain>
    </source>
</reference>
<comment type="caution">
    <text evidence="1">The sequence shown here is derived from an EMBL/GenBank/DDBJ whole genome shotgun (WGS) entry which is preliminary data.</text>
</comment>
<name>A0A844GDL0_9NEIS</name>
<evidence type="ECO:0000313" key="1">
    <source>
        <dbReference type="EMBL" id="MTD33007.1"/>
    </source>
</evidence>
<organism evidence="1 2">
    <name type="scientific">Paludibacterium denitrificans</name>
    <dbReference type="NCBI Taxonomy" id="2675226"/>
    <lineage>
        <taxon>Bacteria</taxon>
        <taxon>Pseudomonadati</taxon>
        <taxon>Pseudomonadota</taxon>
        <taxon>Betaproteobacteria</taxon>
        <taxon>Neisseriales</taxon>
        <taxon>Chromobacteriaceae</taxon>
        <taxon>Paludibacterium</taxon>
    </lineage>
</organism>
<dbReference type="Proteomes" id="UP000446658">
    <property type="component" value="Unassembled WGS sequence"/>
</dbReference>
<evidence type="ECO:0000313" key="2">
    <source>
        <dbReference type="Proteomes" id="UP000446658"/>
    </source>
</evidence>